<protein>
    <submittedName>
        <fullName evidence="1">Uncharacterized protein</fullName>
    </submittedName>
</protein>
<dbReference type="Proteomes" id="UP000719412">
    <property type="component" value="Unassembled WGS sequence"/>
</dbReference>
<evidence type="ECO:0000313" key="1">
    <source>
        <dbReference type="EMBL" id="KAH0819893.1"/>
    </source>
</evidence>
<reference evidence="1" key="1">
    <citation type="journal article" date="2020" name="J Insects Food Feed">
        <title>The yellow mealworm (Tenebrio molitor) genome: a resource for the emerging insects as food and feed industry.</title>
        <authorList>
            <person name="Eriksson T."/>
            <person name="Andere A."/>
            <person name="Kelstrup H."/>
            <person name="Emery V."/>
            <person name="Picard C."/>
        </authorList>
    </citation>
    <scope>NUCLEOTIDE SEQUENCE</scope>
    <source>
        <strain evidence="1">Stoneville</strain>
        <tissue evidence="1">Whole head</tissue>
    </source>
</reference>
<organism evidence="1 2">
    <name type="scientific">Tenebrio molitor</name>
    <name type="common">Yellow mealworm beetle</name>
    <dbReference type="NCBI Taxonomy" id="7067"/>
    <lineage>
        <taxon>Eukaryota</taxon>
        <taxon>Metazoa</taxon>
        <taxon>Ecdysozoa</taxon>
        <taxon>Arthropoda</taxon>
        <taxon>Hexapoda</taxon>
        <taxon>Insecta</taxon>
        <taxon>Pterygota</taxon>
        <taxon>Neoptera</taxon>
        <taxon>Endopterygota</taxon>
        <taxon>Coleoptera</taxon>
        <taxon>Polyphaga</taxon>
        <taxon>Cucujiformia</taxon>
        <taxon>Tenebrionidae</taxon>
        <taxon>Tenebrio</taxon>
    </lineage>
</organism>
<name>A0A8J6LIA0_TENMO</name>
<dbReference type="AlphaFoldDB" id="A0A8J6LIA0"/>
<keyword evidence="2" id="KW-1185">Reference proteome</keyword>
<comment type="caution">
    <text evidence="1">The sequence shown here is derived from an EMBL/GenBank/DDBJ whole genome shotgun (WGS) entry which is preliminary data.</text>
</comment>
<dbReference type="EMBL" id="JABDTM020013394">
    <property type="protein sequence ID" value="KAH0819893.1"/>
    <property type="molecule type" value="Genomic_DNA"/>
</dbReference>
<accession>A0A8J6LIA0</accession>
<evidence type="ECO:0000313" key="2">
    <source>
        <dbReference type="Proteomes" id="UP000719412"/>
    </source>
</evidence>
<proteinExistence type="predicted"/>
<gene>
    <name evidence="1" type="ORF">GEV33_002898</name>
</gene>
<sequence>MLSCYRFQTHLFRGHEEYTAPDDDSTVTRKREEINIVNINDKLTIIAFGSWRSSGYASGVLESFRPYHGRFKNEKRKNVLRPPEERCERPKSGITEYRLANDAIRQQVNCGDVLDMRHLGLHVDTGDKEEAVHR</sequence>
<reference evidence="1" key="2">
    <citation type="submission" date="2021-08" db="EMBL/GenBank/DDBJ databases">
        <authorList>
            <person name="Eriksson T."/>
        </authorList>
    </citation>
    <scope>NUCLEOTIDE SEQUENCE</scope>
    <source>
        <strain evidence="1">Stoneville</strain>
        <tissue evidence="1">Whole head</tissue>
    </source>
</reference>